<feature type="domain" description="DAHP synthase ferredoxin-like" evidence="4">
    <location>
        <begin position="1"/>
        <end position="66"/>
    </location>
</feature>
<proteinExistence type="predicted"/>
<dbReference type="Proteomes" id="UP000184076">
    <property type="component" value="Unassembled WGS sequence"/>
</dbReference>
<dbReference type="InterPro" id="IPR006268">
    <property type="entry name" value="DAHP_syn_2"/>
</dbReference>
<dbReference type="STRING" id="1121391.SAMN02745206_00526"/>
<dbReference type="OrthoDB" id="9802281at2"/>
<protein>
    <submittedName>
        <fullName evidence="5">3-deoxy-D-arabinoheptulosonate-7-phosphate synthase</fullName>
    </submittedName>
</protein>
<evidence type="ECO:0000256" key="2">
    <source>
        <dbReference type="SAM" id="MobiDB-lite"/>
    </source>
</evidence>
<dbReference type="GO" id="GO:0009073">
    <property type="term" value="P:aromatic amino acid family biosynthetic process"/>
    <property type="evidence" value="ECO:0007669"/>
    <property type="project" value="InterPro"/>
</dbReference>
<keyword evidence="6" id="KW-1185">Reference proteome</keyword>
<evidence type="ECO:0000313" key="5">
    <source>
        <dbReference type="EMBL" id="SHE58061.1"/>
    </source>
</evidence>
<dbReference type="InterPro" id="IPR041071">
    <property type="entry name" value="DAHP_snth_FXD"/>
</dbReference>
<dbReference type="NCBIfam" id="TIGR01361">
    <property type="entry name" value="DAHP_synth_Bsub"/>
    <property type="match status" value="1"/>
</dbReference>
<dbReference type="AlphaFoldDB" id="A0A1M4UMS3"/>
<dbReference type="SUPFAM" id="SSF51569">
    <property type="entry name" value="Aldolase"/>
    <property type="match status" value="1"/>
</dbReference>
<accession>A0A1M4UMS3</accession>
<dbReference type="Gene3D" id="3.20.20.70">
    <property type="entry name" value="Aldolase class I"/>
    <property type="match status" value="1"/>
</dbReference>
<evidence type="ECO:0000313" key="6">
    <source>
        <dbReference type="Proteomes" id="UP000184076"/>
    </source>
</evidence>
<feature type="domain" description="DAHP synthetase I/KDSA" evidence="3">
    <location>
        <begin position="86"/>
        <end position="327"/>
    </location>
</feature>
<dbReference type="GO" id="GO:0016832">
    <property type="term" value="F:aldehyde-lyase activity"/>
    <property type="evidence" value="ECO:0007669"/>
    <property type="project" value="InterPro"/>
</dbReference>
<dbReference type="InterPro" id="IPR052899">
    <property type="entry name" value="Class-I_DAHP_synthase"/>
</dbReference>
<dbReference type="InterPro" id="IPR006218">
    <property type="entry name" value="DAHP1/KDSA"/>
</dbReference>
<feature type="region of interest" description="Disordered" evidence="2">
    <location>
        <begin position="338"/>
        <end position="357"/>
    </location>
</feature>
<dbReference type="Pfam" id="PF18152">
    <property type="entry name" value="DAHP_snth_FXD"/>
    <property type="match status" value="1"/>
</dbReference>
<dbReference type="InterPro" id="IPR013785">
    <property type="entry name" value="Aldolase_TIM"/>
</dbReference>
<dbReference type="PANTHER" id="PTHR43018">
    <property type="entry name" value="PHOSPHO-2-DEHYDRO-3-DEOXYHEPTONATE ALDOLASE"/>
    <property type="match status" value="1"/>
</dbReference>
<sequence>MIVVMKPDHTQEELRDLLGRIEKMGLRTHLSKGERRTIIGVIGERELIQEIPFTSFPGVEAAHPILQPYKLVSREFKEENTRIRIGRQVEVGGEAVPIIAGPCAVEGRQVLDEIADALHAMGIPMLRGGAFKPRTSPYSFQGLGELALKYMSDVRERTGMPIVTEVMDPRDLLLVYKYADVLQIGTRNMQNFRLLTEVGQVDKPVILKRGMSATIKEFLMSAEYIVSHGNDKVILCERGIRTFESETRNTLDLSAVPLLKKLTHLPVVVDPSHALGRTDLIPAMACAAVAAGADGLMLEVHVRPQEALSDGAQSLTPQAMEELLERLEPVARAVGRRILRTNGGSQRHHSKAVGDSD</sequence>
<evidence type="ECO:0000259" key="4">
    <source>
        <dbReference type="Pfam" id="PF18152"/>
    </source>
</evidence>
<dbReference type="NCBIfam" id="NF006421">
    <property type="entry name" value="PRK08673.1"/>
    <property type="match status" value="1"/>
</dbReference>
<gene>
    <name evidence="5" type="ORF">SAMN02745206_00526</name>
</gene>
<organism evidence="5 6">
    <name type="scientific">Desulfacinum infernum DSM 9756</name>
    <dbReference type="NCBI Taxonomy" id="1121391"/>
    <lineage>
        <taxon>Bacteria</taxon>
        <taxon>Pseudomonadati</taxon>
        <taxon>Thermodesulfobacteriota</taxon>
        <taxon>Syntrophobacteria</taxon>
        <taxon>Syntrophobacterales</taxon>
        <taxon>Syntrophobacteraceae</taxon>
        <taxon>Desulfacinum</taxon>
    </lineage>
</organism>
<dbReference type="GO" id="GO:0016740">
    <property type="term" value="F:transferase activity"/>
    <property type="evidence" value="ECO:0007669"/>
    <property type="project" value="UniProtKB-KW"/>
</dbReference>
<evidence type="ECO:0000259" key="3">
    <source>
        <dbReference type="Pfam" id="PF00793"/>
    </source>
</evidence>
<name>A0A1M4UMS3_9BACT</name>
<dbReference type="RefSeq" id="WP_073036676.1">
    <property type="nucleotide sequence ID" value="NZ_FQVB01000005.1"/>
</dbReference>
<evidence type="ECO:0000256" key="1">
    <source>
        <dbReference type="ARBA" id="ARBA00022679"/>
    </source>
</evidence>
<dbReference type="Pfam" id="PF00793">
    <property type="entry name" value="DAHP_synth_1"/>
    <property type="match status" value="1"/>
</dbReference>
<dbReference type="PANTHER" id="PTHR43018:SF2">
    <property type="entry name" value="PHOSPHO-2-DEHYDRO-3-DEOXYHEPTONATE ALDOLASE"/>
    <property type="match status" value="1"/>
</dbReference>
<dbReference type="EMBL" id="FQVB01000005">
    <property type="protein sequence ID" value="SHE58061.1"/>
    <property type="molecule type" value="Genomic_DNA"/>
</dbReference>
<dbReference type="NCBIfam" id="NF009239">
    <property type="entry name" value="PRK12595.1"/>
    <property type="match status" value="1"/>
</dbReference>
<reference evidence="6" key="1">
    <citation type="submission" date="2016-11" db="EMBL/GenBank/DDBJ databases">
        <authorList>
            <person name="Varghese N."/>
            <person name="Submissions S."/>
        </authorList>
    </citation>
    <scope>NUCLEOTIDE SEQUENCE [LARGE SCALE GENOMIC DNA]</scope>
    <source>
        <strain evidence="6">DSM 9756</strain>
    </source>
</reference>
<keyword evidence="1" id="KW-0808">Transferase</keyword>
<dbReference type="Gene3D" id="3.30.70.1140">
    <property type="entry name" value="Phospho-2-dehydro-3-deoxyheptonate aldolase, domain 1"/>
    <property type="match status" value="1"/>
</dbReference>